<dbReference type="AlphaFoldDB" id="A0LN96"/>
<protein>
    <recommendedName>
        <fullName evidence="3">DUF4177 domain-containing protein</fullName>
    </recommendedName>
</protein>
<organism evidence="1 2">
    <name type="scientific">Syntrophobacter fumaroxidans (strain DSM 10017 / MPOB)</name>
    <dbReference type="NCBI Taxonomy" id="335543"/>
    <lineage>
        <taxon>Bacteria</taxon>
        <taxon>Pseudomonadati</taxon>
        <taxon>Thermodesulfobacteriota</taxon>
        <taxon>Syntrophobacteria</taxon>
        <taxon>Syntrophobacterales</taxon>
        <taxon>Syntrophobacteraceae</taxon>
        <taxon>Syntrophobacter</taxon>
    </lineage>
</organism>
<proteinExistence type="predicted"/>
<keyword evidence="2" id="KW-1185">Reference proteome</keyword>
<reference evidence="1 2" key="1">
    <citation type="submission" date="2006-10" db="EMBL/GenBank/DDBJ databases">
        <title>Complete sequence of Syntrophobacter fumaroxidans MPOB.</title>
        <authorList>
            <consortium name="US DOE Joint Genome Institute"/>
            <person name="Copeland A."/>
            <person name="Lucas S."/>
            <person name="Lapidus A."/>
            <person name="Barry K."/>
            <person name="Detter J.C."/>
            <person name="Glavina del Rio T."/>
            <person name="Hammon N."/>
            <person name="Israni S."/>
            <person name="Pitluck S."/>
            <person name="Goltsman E.G."/>
            <person name="Martinez M."/>
            <person name="Schmutz J."/>
            <person name="Larimer F."/>
            <person name="Land M."/>
            <person name="Hauser L."/>
            <person name="Kyrpides N."/>
            <person name="Kim E."/>
            <person name="Boone D.R."/>
            <person name="Brockman F."/>
            <person name="Culley D."/>
            <person name="Ferry J."/>
            <person name="Gunsalus R."/>
            <person name="McInerney M.J."/>
            <person name="Morrison M."/>
            <person name="Plugge C."/>
            <person name="Rohlin L."/>
            <person name="Scholten J."/>
            <person name="Sieber J."/>
            <person name="Stams A.J.M."/>
            <person name="Worm P."/>
            <person name="Henstra A.M."/>
            <person name="Richardson P."/>
        </authorList>
    </citation>
    <scope>NUCLEOTIDE SEQUENCE [LARGE SCALE GENOMIC DNA]</scope>
    <source>
        <strain evidence="2">DSM 10017 / MPOB</strain>
    </source>
</reference>
<dbReference type="Proteomes" id="UP000001784">
    <property type="component" value="Chromosome"/>
</dbReference>
<gene>
    <name evidence="1" type="ordered locus">Sfum_3225</name>
</gene>
<dbReference type="KEGG" id="sfu:Sfum_3225"/>
<evidence type="ECO:0000313" key="1">
    <source>
        <dbReference type="EMBL" id="ABK18898.1"/>
    </source>
</evidence>
<dbReference type="EMBL" id="CP000478">
    <property type="protein sequence ID" value="ABK18898.1"/>
    <property type="molecule type" value="Genomic_DNA"/>
</dbReference>
<sequence length="83" mass="9890">MENSMNLFEYEITQHSADSFREMVYFCSPEGTCRLESIPRPQIQVMEKLLNERGRKGWELLQVSFGKDGILVFWKRMIIEENE</sequence>
<dbReference type="InParanoid" id="A0LN96"/>
<dbReference type="STRING" id="335543.Sfum_3225"/>
<name>A0LN96_SYNFM</name>
<dbReference type="HOGENOM" id="CLU_2648525_0_0_7"/>
<evidence type="ECO:0000313" key="2">
    <source>
        <dbReference type="Proteomes" id="UP000001784"/>
    </source>
</evidence>
<dbReference type="eggNOG" id="ENOG50338CI">
    <property type="taxonomic scope" value="Bacteria"/>
</dbReference>
<accession>A0LN96</accession>
<evidence type="ECO:0008006" key="3">
    <source>
        <dbReference type="Google" id="ProtNLM"/>
    </source>
</evidence>